<evidence type="ECO:0000256" key="1">
    <source>
        <dbReference type="SAM" id="Phobius"/>
    </source>
</evidence>
<gene>
    <name evidence="2" type="ORF">GCM10011489_11160</name>
</gene>
<sequence>MTALIVALLVIVGVLPLACYPLTRTRLAPPTVAVAGLTLILLGIVALLAAEADPVTGAWGVVCRVLIVIAAITGGSAVVRSALLAGGVDPWNGGQRRDTCADESAEETGQTRRQPALRGGRVIGYLERVAILAALFVGWPAGMAVIVGVKGLARYPEIRDADAGEQSRMSPAGS</sequence>
<dbReference type="Proteomes" id="UP000621454">
    <property type="component" value="Unassembled WGS sequence"/>
</dbReference>
<feature type="transmembrane region" description="Helical" evidence="1">
    <location>
        <begin position="129"/>
        <end position="149"/>
    </location>
</feature>
<evidence type="ECO:0000313" key="2">
    <source>
        <dbReference type="EMBL" id="GGB24721.1"/>
    </source>
</evidence>
<keyword evidence="1" id="KW-1133">Transmembrane helix</keyword>
<keyword evidence="1" id="KW-0472">Membrane</keyword>
<dbReference type="EMBL" id="BMGC01000005">
    <property type="protein sequence ID" value="GGB24721.1"/>
    <property type="molecule type" value="Genomic_DNA"/>
</dbReference>
<keyword evidence="3" id="KW-1185">Reference proteome</keyword>
<feature type="transmembrane region" description="Helical" evidence="1">
    <location>
        <begin position="61"/>
        <end position="83"/>
    </location>
</feature>
<feature type="transmembrane region" description="Helical" evidence="1">
    <location>
        <begin position="29"/>
        <end position="49"/>
    </location>
</feature>
<dbReference type="AlphaFoldDB" id="A0A916WQE7"/>
<keyword evidence="1" id="KW-0812">Transmembrane</keyword>
<evidence type="ECO:0000313" key="3">
    <source>
        <dbReference type="Proteomes" id="UP000621454"/>
    </source>
</evidence>
<organism evidence="2 3">
    <name type="scientific">Gordonia jinhuaensis</name>
    <dbReference type="NCBI Taxonomy" id="1517702"/>
    <lineage>
        <taxon>Bacteria</taxon>
        <taxon>Bacillati</taxon>
        <taxon>Actinomycetota</taxon>
        <taxon>Actinomycetes</taxon>
        <taxon>Mycobacteriales</taxon>
        <taxon>Gordoniaceae</taxon>
        <taxon>Gordonia</taxon>
    </lineage>
</organism>
<name>A0A916WQE7_9ACTN</name>
<comment type="caution">
    <text evidence="2">The sequence shown here is derived from an EMBL/GenBank/DDBJ whole genome shotgun (WGS) entry which is preliminary data.</text>
</comment>
<reference evidence="2" key="1">
    <citation type="journal article" date="2014" name="Int. J. Syst. Evol. Microbiol.">
        <title>Complete genome sequence of Corynebacterium casei LMG S-19264T (=DSM 44701T), isolated from a smear-ripened cheese.</title>
        <authorList>
            <consortium name="US DOE Joint Genome Institute (JGI-PGF)"/>
            <person name="Walter F."/>
            <person name="Albersmeier A."/>
            <person name="Kalinowski J."/>
            <person name="Ruckert C."/>
        </authorList>
    </citation>
    <scope>NUCLEOTIDE SEQUENCE</scope>
    <source>
        <strain evidence="2">CGMCC 1.12827</strain>
    </source>
</reference>
<accession>A0A916WQE7</accession>
<protein>
    <submittedName>
        <fullName evidence="2">Uncharacterized protein</fullName>
    </submittedName>
</protein>
<proteinExistence type="predicted"/>
<dbReference type="RefSeq" id="WP_188585593.1">
    <property type="nucleotide sequence ID" value="NZ_BMGC01000005.1"/>
</dbReference>
<reference evidence="2" key="2">
    <citation type="submission" date="2020-09" db="EMBL/GenBank/DDBJ databases">
        <authorList>
            <person name="Sun Q."/>
            <person name="Zhou Y."/>
        </authorList>
    </citation>
    <scope>NUCLEOTIDE SEQUENCE</scope>
    <source>
        <strain evidence="2">CGMCC 1.12827</strain>
    </source>
</reference>